<dbReference type="InterPro" id="IPR007542">
    <property type="entry name" value="MCP_C"/>
</dbReference>
<dbReference type="Pfam" id="PF04451">
    <property type="entry name" value="Capsid_NCLDV"/>
    <property type="match status" value="1"/>
</dbReference>
<feature type="domain" description="Major capsid protein C-terminal" evidence="1">
    <location>
        <begin position="1317"/>
        <end position="1423"/>
    </location>
</feature>
<name>A0A6C0J324_9ZZZZ</name>
<protein>
    <recommendedName>
        <fullName evidence="1">Major capsid protein C-terminal domain-containing protein</fullName>
    </recommendedName>
</protein>
<accession>A0A6C0J324</accession>
<sequence length="1430" mass="170331">MNDNNLNYNYFNPLKFFMNKIWEEDITNNEERGLTSLFKDFNQKLDLVQNLDGTKEYSGVYLDDTFNENNFGLFSLNKINTPDFNNSVDKYYLPIIKESKDNILINNNIHLLNKIDSNELFSYLIDLKNVQVTFKNVDLTKNNFTIEIYNYNFSTKNINILIENPILISSNLIQFYSKEMLKNYDNLSIRIDEEYIIKNYVDYGRSSTILLEYDIDYNNVNNPKIFINEKEMTVISYSNKEIVFSGLINNINNYIKLTSTNIIEKYKYVKNNYTQINFVNNTDSKLSRFYFINTIVYIIIDNIRYDLKYDYINKIFYINSNIFNESNINTYFKYTNKIITLFKLINFTNYKENDYLFAKIELNKKISNYLYNIQTDSSIPFNLSFKNNEISLKNIKLDTANTLKIEYNGNINNILNKKLVHNYKLNESINYRIYTIKYLRQYLYKIKNIFNFTKNEDLNLEIDILFDFNNDELNSLRKIKCDLSDVDSENINILVTYPQKLLDYDNGKIFTSTDIINNSTLHIYKTLKISEEIMMRNVIGKDMNNNVSRLYLISTLPSSFLYSEFYRIPELIETINEKFYVNNYFYEKESFKLKFITELIAEFIWDSSDTFEFKTQLPELIKEKQININYDVSNLTLTCNDIYYWGGDSSNTNLKNFLKSKNFKVIEIDNIKYLLIRAEENLPSETFVSSILPYTLDNDSNNKIELTINKTFSVSNNYKFSKKEFDESVTNISLNKLKIKKTFSNLTSLFKLTLGTIYNYELLFSISNVDIGVSIINIIEYNDRFEIDIDKNIIVNKSLYKGYNLIEKLKNLKFEKNEYFELFELEFKNDIPVLLNQSTILKSDIRFVDSKANNLSKNYIYFSNIITTKEIKYTNQMYLLVNNNLLIIDVISMTYFIDNTYYILFTINTNIKNNDVLKLYSFDFSDNYDIINFTSLNKFYYNTIYELKIYKIDNTKSKMYIQAKENELYFFKILSILNSNNGYTNKLERLDNMILFKFRYEKIKFTNNSYNNIEFNKVPDKIIKERIITNEDVRPIWIKDLAIKFFESINFVVNNNIIEKLDYNTMNILYSFNFDIYKETSFDRIVRLRNDGSNLYFYYPIKFFFMIYNKFLPVCVMKNADLIIEFKLNKLNKLLKNSNLVVKNVKPLLDIYYTTCVLPKEIIYKLQEETSIILAQVNYNYSEIIISNEIEEHTIEIYNIVKDLFISIEKVGLDNMYTAQTDKWYTDYLKKYNSYMNNKLEAFSEDINLFKTIDNEILIKSNRVNILKSNTLLNKYDIKYIIYLDEKYLNYINEDLNNTTNVFSQKISLLVMYFKNIHQNQMVNGFENGILDEISFTLNGTPLIQNLSGKYYNDVTPYFKGYSLDDNYYTYSFGLNSKVNQPNGSLNLKMIDNFQMTTKKNKKFEKAKLKIYTKEYRFLKIENNNVKLIF</sequence>
<dbReference type="SUPFAM" id="SSF49749">
    <property type="entry name" value="Group II dsDNA viruses VP"/>
    <property type="match status" value="2"/>
</dbReference>
<dbReference type="EMBL" id="MN740323">
    <property type="protein sequence ID" value="QHU00085.1"/>
    <property type="molecule type" value="Genomic_DNA"/>
</dbReference>
<dbReference type="InterPro" id="IPR016112">
    <property type="entry name" value="VP_dsDNA_II"/>
</dbReference>
<organism evidence="2">
    <name type="scientific">viral metagenome</name>
    <dbReference type="NCBI Taxonomy" id="1070528"/>
    <lineage>
        <taxon>unclassified sequences</taxon>
        <taxon>metagenomes</taxon>
        <taxon>organismal metagenomes</taxon>
    </lineage>
</organism>
<evidence type="ECO:0000313" key="2">
    <source>
        <dbReference type="EMBL" id="QHU00085.1"/>
    </source>
</evidence>
<proteinExistence type="predicted"/>
<reference evidence="2" key="1">
    <citation type="journal article" date="2020" name="Nature">
        <title>Giant virus diversity and host interactions through global metagenomics.</title>
        <authorList>
            <person name="Schulz F."/>
            <person name="Roux S."/>
            <person name="Paez-Espino D."/>
            <person name="Jungbluth S."/>
            <person name="Walsh D.A."/>
            <person name="Denef V.J."/>
            <person name="McMahon K.D."/>
            <person name="Konstantinidis K.T."/>
            <person name="Eloe-Fadrosh E.A."/>
            <person name="Kyrpides N.C."/>
            <person name="Woyke T."/>
        </authorList>
    </citation>
    <scope>NUCLEOTIDE SEQUENCE</scope>
    <source>
        <strain evidence="2">GVMAG-M-3300025860-12</strain>
    </source>
</reference>
<evidence type="ECO:0000259" key="1">
    <source>
        <dbReference type="Pfam" id="PF04451"/>
    </source>
</evidence>
<dbReference type="GO" id="GO:0005198">
    <property type="term" value="F:structural molecule activity"/>
    <property type="evidence" value="ECO:0007669"/>
    <property type="project" value="InterPro"/>
</dbReference>